<accession>A0A080LW90</accession>
<dbReference type="GO" id="GO:0004521">
    <property type="term" value="F:RNA endonuclease activity"/>
    <property type="evidence" value="ECO:0007669"/>
    <property type="project" value="InterPro"/>
</dbReference>
<dbReference type="SUPFAM" id="SSF143430">
    <property type="entry name" value="TTP0101/SSO1404-like"/>
    <property type="match status" value="1"/>
</dbReference>
<keyword evidence="7 9" id="KW-0460">Magnesium</keyword>
<evidence type="ECO:0000256" key="5">
    <source>
        <dbReference type="ARBA" id="ARBA00022759"/>
    </source>
</evidence>
<protein>
    <recommendedName>
        <fullName evidence="9">CRISPR-associated endoribonuclease Cas2</fullName>
        <ecNumber evidence="9">3.1.-.-</ecNumber>
    </recommendedName>
</protein>
<dbReference type="CDD" id="cd09725">
    <property type="entry name" value="Cas2_I_II_III"/>
    <property type="match status" value="1"/>
</dbReference>
<dbReference type="Pfam" id="PF09827">
    <property type="entry name" value="CRISPR_Cas2"/>
    <property type="match status" value="1"/>
</dbReference>
<dbReference type="HAMAP" id="MF_01471">
    <property type="entry name" value="Cas2"/>
    <property type="match status" value="1"/>
</dbReference>
<dbReference type="InterPro" id="IPR019199">
    <property type="entry name" value="Virulence_VapD/CRISPR_Cas2"/>
</dbReference>
<evidence type="ECO:0000256" key="6">
    <source>
        <dbReference type="ARBA" id="ARBA00022801"/>
    </source>
</evidence>
<keyword evidence="3 9" id="KW-0540">Nuclease</keyword>
<comment type="similarity">
    <text evidence="2 9">Belongs to the CRISPR-associated endoribonuclease Cas2 protein family.</text>
</comment>
<evidence type="ECO:0000256" key="2">
    <source>
        <dbReference type="ARBA" id="ARBA00009959"/>
    </source>
</evidence>
<comment type="cofactor">
    <cofactor evidence="1 9">
        <name>Mg(2+)</name>
        <dbReference type="ChEBI" id="CHEBI:18420"/>
    </cofactor>
</comment>
<evidence type="ECO:0000256" key="3">
    <source>
        <dbReference type="ARBA" id="ARBA00022722"/>
    </source>
</evidence>
<comment type="caution">
    <text evidence="10">The sequence shown here is derived from an EMBL/GenBank/DDBJ whole genome shotgun (WGS) entry which is preliminary data.</text>
</comment>
<gene>
    <name evidence="9" type="primary">cas2</name>
    <name evidence="10" type="ORF">AW09_001865</name>
</gene>
<proteinExistence type="inferred from homology"/>
<evidence type="ECO:0000256" key="4">
    <source>
        <dbReference type="ARBA" id="ARBA00022723"/>
    </source>
</evidence>
<evidence type="ECO:0000256" key="8">
    <source>
        <dbReference type="ARBA" id="ARBA00023118"/>
    </source>
</evidence>
<evidence type="ECO:0000256" key="1">
    <source>
        <dbReference type="ARBA" id="ARBA00001946"/>
    </source>
</evidence>
<dbReference type="EMBL" id="JDVG02000319">
    <property type="protein sequence ID" value="KFB72916.1"/>
    <property type="molecule type" value="Genomic_DNA"/>
</dbReference>
<keyword evidence="5 9" id="KW-0255">Endonuclease</keyword>
<evidence type="ECO:0000256" key="7">
    <source>
        <dbReference type="ARBA" id="ARBA00022842"/>
    </source>
</evidence>
<dbReference type="GO" id="GO:0043571">
    <property type="term" value="P:maintenance of CRISPR repeat elements"/>
    <property type="evidence" value="ECO:0007669"/>
    <property type="project" value="UniProtKB-UniRule"/>
</dbReference>
<reference evidence="10 11" key="1">
    <citation type="submission" date="2014-02" db="EMBL/GenBank/DDBJ databases">
        <title>Expanding our view of genomic diversity in Candidatus Accumulibacter clades.</title>
        <authorList>
            <person name="Skennerton C.T."/>
            <person name="Barr J.J."/>
            <person name="Slater F.R."/>
            <person name="Bond P.L."/>
            <person name="Tyson G.W."/>
        </authorList>
    </citation>
    <scope>NUCLEOTIDE SEQUENCE [LARGE SCALE GENOMIC DNA]</scope>
    <source>
        <strain evidence="11">BA-91</strain>
    </source>
</reference>
<dbReference type="GO" id="GO:0051607">
    <property type="term" value="P:defense response to virus"/>
    <property type="evidence" value="ECO:0007669"/>
    <property type="project" value="UniProtKB-UniRule"/>
</dbReference>
<dbReference type="PANTHER" id="PTHR34405:SF3">
    <property type="entry name" value="CRISPR-ASSOCIATED ENDORIBONUCLEASE CAS2 3"/>
    <property type="match status" value="1"/>
</dbReference>
<dbReference type="GO" id="GO:0046872">
    <property type="term" value="F:metal ion binding"/>
    <property type="evidence" value="ECO:0007669"/>
    <property type="project" value="UniProtKB-UniRule"/>
</dbReference>
<dbReference type="Proteomes" id="UP000020077">
    <property type="component" value="Unassembled WGS sequence"/>
</dbReference>
<evidence type="ECO:0000313" key="11">
    <source>
        <dbReference type="Proteomes" id="UP000020077"/>
    </source>
</evidence>
<sequence length="146" mass="16452">MTVRPIIGCLPWHLRDCGTQYRIGLHFASTICPAGKLARPDSRAGPSYRGAMSDAARTLYLVCYDICEPKRLQRVHRYLIGYKVGGQKSFFECWLTAAELCEVRDTLAGMLDLSHDRAHIFQLDPRMPRDLLGRATAPVTDVFLIV</sequence>
<organism evidence="10 11">
    <name type="scientific">Candidatus Accumulibacter phosphatis</name>
    <dbReference type="NCBI Taxonomy" id="327160"/>
    <lineage>
        <taxon>Bacteria</taxon>
        <taxon>Pseudomonadati</taxon>
        <taxon>Pseudomonadota</taxon>
        <taxon>Betaproteobacteria</taxon>
        <taxon>Candidatus Accumulibacter</taxon>
    </lineage>
</organism>
<comment type="subunit">
    <text evidence="9">Homodimer, forms a heterotetramer with a Cas1 homodimer.</text>
</comment>
<comment type="function">
    <text evidence="9">CRISPR (clustered regularly interspaced short palindromic repeat), is an adaptive immune system that provides protection against mobile genetic elements (viruses, transposable elements and conjugative plasmids). CRISPR clusters contain sequences complementary to antecedent mobile elements and target invading nucleic acids. CRISPR clusters are transcribed and processed into CRISPR RNA (crRNA). Functions as a ssRNA-specific endoribonuclease. Involved in the integration of spacer DNA into the CRISPR cassette.</text>
</comment>
<keyword evidence="8 9" id="KW-0051">Antiviral defense</keyword>
<dbReference type="AlphaFoldDB" id="A0A080LW90"/>
<evidence type="ECO:0000313" key="10">
    <source>
        <dbReference type="EMBL" id="KFB72916.1"/>
    </source>
</evidence>
<dbReference type="GO" id="GO:0016787">
    <property type="term" value="F:hydrolase activity"/>
    <property type="evidence" value="ECO:0007669"/>
    <property type="project" value="UniProtKB-KW"/>
</dbReference>
<dbReference type="InterPro" id="IPR021127">
    <property type="entry name" value="CRISPR_associated_Cas2"/>
</dbReference>
<feature type="binding site" evidence="9">
    <location>
        <position position="65"/>
    </location>
    <ligand>
        <name>Mg(2+)</name>
        <dbReference type="ChEBI" id="CHEBI:18420"/>
        <note>catalytic</note>
    </ligand>
</feature>
<keyword evidence="6 9" id="KW-0378">Hydrolase</keyword>
<evidence type="ECO:0000256" key="9">
    <source>
        <dbReference type="HAMAP-Rule" id="MF_01471"/>
    </source>
</evidence>
<name>A0A080LW90_9PROT</name>
<dbReference type="Gene3D" id="3.30.70.240">
    <property type="match status" value="1"/>
</dbReference>
<dbReference type="PANTHER" id="PTHR34405">
    <property type="entry name" value="CRISPR-ASSOCIATED ENDORIBONUCLEASE CAS2"/>
    <property type="match status" value="1"/>
</dbReference>
<keyword evidence="4 9" id="KW-0479">Metal-binding</keyword>
<dbReference type="EC" id="3.1.-.-" evidence="9"/>